<evidence type="ECO:0000313" key="3">
    <source>
        <dbReference type="Proteomes" id="UP001516400"/>
    </source>
</evidence>
<protein>
    <submittedName>
        <fullName evidence="2">Uncharacterized protein</fullName>
    </submittedName>
</protein>
<reference evidence="2 3" key="1">
    <citation type="journal article" date="2021" name="BMC Biol.">
        <title>Horizontally acquired antibacterial genes associated with adaptive radiation of ladybird beetles.</title>
        <authorList>
            <person name="Li H.S."/>
            <person name="Tang X.F."/>
            <person name="Huang Y.H."/>
            <person name="Xu Z.Y."/>
            <person name="Chen M.L."/>
            <person name="Du X.Y."/>
            <person name="Qiu B.Y."/>
            <person name="Chen P.T."/>
            <person name="Zhang W."/>
            <person name="Slipinski A."/>
            <person name="Escalona H.E."/>
            <person name="Waterhouse R.M."/>
            <person name="Zwick A."/>
            <person name="Pang H."/>
        </authorList>
    </citation>
    <scope>NUCLEOTIDE SEQUENCE [LARGE SCALE GENOMIC DNA]</scope>
    <source>
        <strain evidence="2">SYSU2018</strain>
    </source>
</reference>
<dbReference type="AlphaFoldDB" id="A0ABD2MIM2"/>
<accession>A0ABD2MIM2</accession>
<sequence length="88" mass="10461">MDDRQAAMIQAWMNEADDENDDYQVESSSDEEVDYLEEQNHEYESEQEQDRGVDQGETSENDELPLRRRHTNFYNAVLMIHCGQKQFL</sequence>
<name>A0ABD2MIM2_9CUCU</name>
<keyword evidence="3" id="KW-1185">Reference proteome</keyword>
<feature type="compositionally biased region" description="Acidic residues" evidence="1">
    <location>
        <begin position="15"/>
        <end position="37"/>
    </location>
</feature>
<evidence type="ECO:0000313" key="2">
    <source>
        <dbReference type="EMBL" id="KAL3266162.1"/>
    </source>
</evidence>
<gene>
    <name evidence="2" type="ORF">HHI36_010347</name>
</gene>
<proteinExistence type="predicted"/>
<feature type="compositionally biased region" description="Basic and acidic residues" evidence="1">
    <location>
        <begin position="38"/>
        <end position="54"/>
    </location>
</feature>
<dbReference type="EMBL" id="JABFTP020000001">
    <property type="protein sequence ID" value="KAL3266162.1"/>
    <property type="molecule type" value="Genomic_DNA"/>
</dbReference>
<dbReference type="Proteomes" id="UP001516400">
    <property type="component" value="Unassembled WGS sequence"/>
</dbReference>
<feature type="region of interest" description="Disordered" evidence="1">
    <location>
        <begin position="1"/>
        <end position="68"/>
    </location>
</feature>
<organism evidence="2 3">
    <name type="scientific">Cryptolaemus montrouzieri</name>
    <dbReference type="NCBI Taxonomy" id="559131"/>
    <lineage>
        <taxon>Eukaryota</taxon>
        <taxon>Metazoa</taxon>
        <taxon>Ecdysozoa</taxon>
        <taxon>Arthropoda</taxon>
        <taxon>Hexapoda</taxon>
        <taxon>Insecta</taxon>
        <taxon>Pterygota</taxon>
        <taxon>Neoptera</taxon>
        <taxon>Endopterygota</taxon>
        <taxon>Coleoptera</taxon>
        <taxon>Polyphaga</taxon>
        <taxon>Cucujiformia</taxon>
        <taxon>Coccinelloidea</taxon>
        <taxon>Coccinellidae</taxon>
        <taxon>Scymninae</taxon>
        <taxon>Scymnini</taxon>
        <taxon>Cryptolaemus</taxon>
    </lineage>
</organism>
<comment type="caution">
    <text evidence="2">The sequence shown here is derived from an EMBL/GenBank/DDBJ whole genome shotgun (WGS) entry which is preliminary data.</text>
</comment>
<evidence type="ECO:0000256" key="1">
    <source>
        <dbReference type="SAM" id="MobiDB-lite"/>
    </source>
</evidence>